<feature type="compositionally biased region" description="Basic residues" evidence="1">
    <location>
        <begin position="268"/>
        <end position="280"/>
    </location>
</feature>
<feature type="compositionally biased region" description="Basic and acidic residues" evidence="1">
    <location>
        <begin position="106"/>
        <end position="128"/>
    </location>
</feature>
<evidence type="ECO:0000256" key="1">
    <source>
        <dbReference type="SAM" id="MobiDB-lite"/>
    </source>
</evidence>
<feature type="compositionally biased region" description="Basic and acidic residues" evidence="1">
    <location>
        <begin position="219"/>
        <end position="228"/>
    </location>
</feature>
<dbReference type="Proteomes" id="UP000007305">
    <property type="component" value="Chromosome 1"/>
</dbReference>
<reference evidence="2" key="3">
    <citation type="submission" date="2021-05" db="UniProtKB">
        <authorList>
            <consortium name="EnsemblPlants"/>
        </authorList>
    </citation>
    <scope>IDENTIFICATION</scope>
    <source>
        <strain evidence="2">cv. B73</strain>
    </source>
</reference>
<feature type="compositionally biased region" description="Acidic residues" evidence="1">
    <location>
        <begin position="132"/>
        <end position="146"/>
    </location>
</feature>
<keyword evidence="3" id="KW-1185">Reference proteome</keyword>
<reference evidence="3" key="1">
    <citation type="submission" date="2015-12" db="EMBL/GenBank/DDBJ databases">
        <title>Update maize B73 reference genome by single molecule sequencing technologies.</title>
        <authorList>
            <consortium name="Maize Genome Sequencing Project"/>
            <person name="Ware D."/>
        </authorList>
    </citation>
    <scope>NUCLEOTIDE SEQUENCE [LARGE SCALE GENOMIC DNA]</scope>
    <source>
        <strain evidence="3">cv. B73</strain>
    </source>
</reference>
<organism evidence="2 3">
    <name type="scientific">Zea mays</name>
    <name type="common">Maize</name>
    <dbReference type="NCBI Taxonomy" id="4577"/>
    <lineage>
        <taxon>Eukaryota</taxon>
        <taxon>Viridiplantae</taxon>
        <taxon>Streptophyta</taxon>
        <taxon>Embryophyta</taxon>
        <taxon>Tracheophyta</taxon>
        <taxon>Spermatophyta</taxon>
        <taxon>Magnoliopsida</taxon>
        <taxon>Liliopsida</taxon>
        <taxon>Poales</taxon>
        <taxon>Poaceae</taxon>
        <taxon>PACMAD clade</taxon>
        <taxon>Panicoideae</taxon>
        <taxon>Andropogonodae</taxon>
        <taxon>Andropogoneae</taxon>
        <taxon>Tripsacinae</taxon>
        <taxon>Zea</taxon>
    </lineage>
</organism>
<sequence length="289" mass="32677">MHACRCIYYGYLHGHCAVVVVRRGGGGGRLVVLAGHLLQGFALGLRHQERECQAQQVAAGEEEQRVAHADARGVPVVRLGRVPVLRQVQEPEGADDGAQLPRRRRDAVARRPQPGREDLSGHDERGRVGPEVGEEEGEAVHDDEADVVPRRRPVLVRHGQPQHEHRHHQEPRHLDREPPQHVDQRHREPVAGHRAAQRDQGLRPRDAEQLLQRVHRRRLGDPPHRAEDVLLEQVLRVEGDVQQEPRRGRAQEVQPVPAEELPGEEPKGRRRRRRRSRSRSRGVLLGGAG</sequence>
<reference evidence="2" key="2">
    <citation type="submission" date="2019-07" db="EMBL/GenBank/DDBJ databases">
        <authorList>
            <person name="Seetharam A."/>
            <person name="Woodhouse M."/>
            <person name="Cannon E."/>
        </authorList>
    </citation>
    <scope>NUCLEOTIDE SEQUENCE [LARGE SCALE GENOMIC DNA]</scope>
    <source>
        <strain evidence="2">cv. B73</strain>
    </source>
</reference>
<evidence type="ECO:0000313" key="2">
    <source>
        <dbReference type="EnsemblPlants" id="Zm00001eb038740_P001"/>
    </source>
</evidence>
<protein>
    <submittedName>
        <fullName evidence="2">Uncharacterized protein</fullName>
    </submittedName>
</protein>
<proteinExistence type="predicted"/>
<accession>A0A804LV40</accession>
<feature type="compositionally biased region" description="Basic and acidic residues" evidence="1">
    <location>
        <begin position="235"/>
        <end position="250"/>
    </location>
</feature>
<feature type="region of interest" description="Disordered" evidence="1">
    <location>
        <begin position="87"/>
        <end position="289"/>
    </location>
</feature>
<feature type="compositionally biased region" description="Basic and acidic residues" evidence="1">
    <location>
        <begin position="171"/>
        <end position="208"/>
    </location>
</feature>
<dbReference type="AlphaFoldDB" id="A0A804LV40"/>
<dbReference type="InParanoid" id="A0A804LV40"/>
<name>A0A804LV40_MAIZE</name>
<evidence type="ECO:0000313" key="3">
    <source>
        <dbReference type="Proteomes" id="UP000007305"/>
    </source>
</evidence>
<dbReference type="EnsemblPlants" id="Zm00001eb038740_T001">
    <property type="protein sequence ID" value="Zm00001eb038740_P001"/>
    <property type="gene ID" value="Zm00001eb038740"/>
</dbReference>
<dbReference type="Gramene" id="Zm00001eb038740_T001">
    <property type="protein sequence ID" value="Zm00001eb038740_P001"/>
    <property type="gene ID" value="Zm00001eb038740"/>
</dbReference>